<dbReference type="PROSITE" id="PS00913">
    <property type="entry name" value="ADH_IRON_1"/>
    <property type="match status" value="1"/>
</dbReference>
<keyword evidence="2" id="KW-0479">Metal-binding</keyword>
<dbReference type="Proteomes" id="UP000660380">
    <property type="component" value="Unassembled WGS sequence"/>
</dbReference>
<dbReference type="Pfam" id="PF00465">
    <property type="entry name" value="Fe-ADH"/>
    <property type="match status" value="1"/>
</dbReference>
<dbReference type="InterPro" id="IPR001670">
    <property type="entry name" value="ADH_Fe/GldA"/>
</dbReference>
<comment type="similarity">
    <text evidence="1">Belongs to the iron-containing alcohol dehydrogenase family.</text>
</comment>
<keyword evidence="6" id="KW-1185">Reference proteome</keyword>
<organism evidence="5 6">
    <name type="scientific">Scytonema hofmannii FACHB-248</name>
    <dbReference type="NCBI Taxonomy" id="1842502"/>
    <lineage>
        <taxon>Bacteria</taxon>
        <taxon>Bacillati</taxon>
        <taxon>Cyanobacteriota</taxon>
        <taxon>Cyanophyceae</taxon>
        <taxon>Nostocales</taxon>
        <taxon>Scytonemataceae</taxon>
        <taxon>Scytonema</taxon>
    </lineage>
</organism>
<evidence type="ECO:0000256" key="3">
    <source>
        <dbReference type="ARBA" id="ARBA00023002"/>
    </source>
</evidence>
<dbReference type="Gene3D" id="3.40.50.1970">
    <property type="match status" value="1"/>
</dbReference>
<dbReference type="EMBL" id="JACJTA010000102">
    <property type="protein sequence ID" value="MBD2608649.1"/>
    <property type="molecule type" value="Genomic_DNA"/>
</dbReference>
<feature type="domain" description="Alcohol dehydrogenase iron-type/glycerol dehydrogenase GldA" evidence="4">
    <location>
        <begin position="25"/>
        <end position="168"/>
    </location>
</feature>
<evidence type="ECO:0000256" key="1">
    <source>
        <dbReference type="ARBA" id="ARBA00007358"/>
    </source>
</evidence>
<evidence type="ECO:0000259" key="4">
    <source>
        <dbReference type="Pfam" id="PF00465"/>
    </source>
</evidence>
<dbReference type="CDD" id="cd08550">
    <property type="entry name" value="GlyDH-like"/>
    <property type="match status" value="1"/>
</dbReference>
<dbReference type="PANTHER" id="PTHR43616">
    <property type="entry name" value="GLYCEROL DEHYDROGENASE"/>
    <property type="match status" value="1"/>
</dbReference>
<accession>A0ABR8GZR9</accession>
<dbReference type="PANTHER" id="PTHR43616:SF3">
    <property type="entry name" value="HYDROXYCARBOXYLATE DEHYDROGENASE A"/>
    <property type="match status" value="1"/>
</dbReference>
<evidence type="ECO:0000313" key="5">
    <source>
        <dbReference type="EMBL" id="MBD2608649.1"/>
    </source>
</evidence>
<dbReference type="InterPro" id="IPR018211">
    <property type="entry name" value="ADH_Fe_CS"/>
</dbReference>
<dbReference type="PIRSF" id="PIRSF000112">
    <property type="entry name" value="Glycerol_dehydrogenase"/>
    <property type="match status" value="1"/>
</dbReference>
<evidence type="ECO:0000313" key="6">
    <source>
        <dbReference type="Proteomes" id="UP000660380"/>
    </source>
</evidence>
<proteinExistence type="inferred from homology"/>
<dbReference type="SUPFAM" id="SSF56796">
    <property type="entry name" value="Dehydroquinate synthase-like"/>
    <property type="match status" value="1"/>
</dbReference>
<protein>
    <submittedName>
        <fullName evidence="5">Iron-containing alcohol dehydrogenase family protein</fullName>
    </submittedName>
</protein>
<reference evidence="5 6" key="1">
    <citation type="journal article" date="2020" name="ISME J.">
        <title>Comparative genomics reveals insights into cyanobacterial evolution and habitat adaptation.</title>
        <authorList>
            <person name="Chen M.Y."/>
            <person name="Teng W.K."/>
            <person name="Zhao L."/>
            <person name="Hu C.X."/>
            <person name="Zhou Y.K."/>
            <person name="Han B.P."/>
            <person name="Song L.R."/>
            <person name="Shu W.S."/>
        </authorList>
    </citation>
    <scope>NUCLEOTIDE SEQUENCE [LARGE SCALE GENOMIC DNA]</scope>
    <source>
        <strain evidence="5 6">FACHB-248</strain>
    </source>
</reference>
<dbReference type="InterPro" id="IPR016205">
    <property type="entry name" value="Glycerol_DH"/>
</dbReference>
<sequence>MCLIIFHPTLSTQTSNSLFTLTIAPAKVIRGAGALTNCAEAISRLGNRPLILGGDRTLALSQTYLQPVLQQLEVAQASYGADCCEASLKSLHKAATLHQADVIIGVGGGKALDTAKLIAHQLQLPVVTIPTSAATCAAWTALSNVYSETGAFLYDVTLSQCPDLLIVDYDLIETAPQRTLVAGIGDAIAKWYEASVSSGHSEQTLIISAVQQARILRDILFQKSAAALQTPGSEVWQEVVDATVLLAGVIGGIGGAQCRTVAAHAVHNGLTHICKHDSIHGEKVAYGILVQLRLEEMVQGNQLAAAARQQLLKFYTEIGLPQKLSDLGLGNITLGELQTAAEIATSPNSDIHRLPFKVVSEQLMAAMVSTTAPIDTTALRVTIRGIDEVQE</sequence>
<dbReference type="Gene3D" id="1.20.1090.10">
    <property type="entry name" value="Dehydroquinate synthase-like - alpha domain"/>
    <property type="match status" value="1"/>
</dbReference>
<name>A0ABR8GZR9_9CYAN</name>
<gene>
    <name evidence="5" type="ORF">H6G81_30075</name>
</gene>
<keyword evidence="3" id="KW-0560">Oxidoreductase</keyword>
<comment type="caution">
    <text evidence="5">The sequence shown here is derived from an EMBL/GenBank/DDBJ whole genome shotgun (WGS) entry which is preliminary data.</text>
</comment>
<evidence type="ECO:0000256" key="2">
    <source>
        <dbReference type="ARBA" id="ARBA00022723"/>
    </source>
</evidence>